<feature type="compositionally biased region" description="Low complexity" evidence="1">
    <location>
        <begin position="14"/>
        <end position="30"/>
    </location>
</feature>
<organism evidence="2 3">
    <name type="scientific">Glarea lozoyensis (strain ATCC 20868 / MF5171)</name>
    <dbReference type="NCBI Taxonomy" id="1116229"/>
    <lineage>
        <taxon>Eukaryota</taxon>
        <taxon>Fungi</taxon>
        <taxon>Dikarya</taxon>
        <taxon>Ascomycota</taxon>
        <taxon>Pezizomycotina</taxon>
        <taxon>Leotiomycetes</taxon>
        <taxon>Helotiales</taxon>
        <taxon>Helotiaceae</taxon>
        <taxon>Glarea</taxon>
    </lineage>
</organism>
<dbReference type="EMBL" id="KE145369">
    <property type="protein sequence ID" value="EPE28122.1"/>
    <property type="molecule type" value="Genomic_DNA"/>
</dbReference>
<dbReference type="GeneID" id="19463968"/>
<name>S3CNN0_GLAL2</name>
<gene>
    <name evidence="2" type="ORF">GLAREA_04913</name>
</gene>
<protein>
    <submittedName>
        <fullName evidence="2">Uncharacterized protein</fullName>
    </submittedName>
</protein>
<feature type="region of interest" description="Disordered" evidence="1">
    <location>
        <begin position="1"/>
        <end position="123"/>
    </location>
</feature>
<accession>S3CNN0</accession>
<feature type="compositionally biased region" description="Basic and acidic residues" evidence="1">
    <location>
        <begin position="229"/>
        <end position="252"/>
    </location>
</feature>
<evidence type="ECO:0000256" key="1">
    <source>
        <dbReference type="SAM" id="MobiDB-lite"/>
    </source>
</evidence>
<keyword evidence="3" id="KW-1185">Reference proteome</keyword>
<evidence type="ECO:0000313" key="2">
    <source>
        <dbReference type="EMBL" id="EPE28122.1"/>
    </source>
</evidence>
<reference evidence="2 3" key="1">
    <citation type="journal article" date="2013" name="BMC Genomics">
        <title>Genomics-driven discovery of the pneumocandin biosynthetic gene cluster in the fungus Glarea lozoyensis.</title>
        <authorList>
            <person name="Chen L."/>
            <person name="Yue Q."/>
            <person name="Zhang X."/>
            <person name="Xiang M."/>
            <person name="Wang C."/>
            <person name="Li S."/>
            <person name="Che Y."/>
            <person name="Ortiz-Lopez F.J."/>
            <person name="Bills G.F."/>
            <person name="Liu X."/>
            <person name="An Z."/>
        </authorList>
    </citation>
    <scope>NUCLEOTIDE SEQUENCE [LARGE SCALE GENOMIC DNA]</scope>
    <source>
        <strain evidence="3">ATCC 20868 / MF5171</strain>
    </source>
</reference>
<dbReference type="RefSeq" id="XP_008085481.1">
    <property type="nucleotide sequence ID" value="XM_008087290.1"/>
</dbReference>
<evidence type="ECO:0000313" key="3">
    <source>
        <dbReference type="Proteomes" id="UP000016922"/>
    </source>
</evidence>
<dbReference type="HOGENOM" id="CLU_1102863_0_0_1"/>
<dbReference type="AlphaFoldDB" id="S3CNN0"/>
<sequence length="252" mass="26679">MSDPNQTFLYQARNPSNSSSSTSIFNENSSRTPHAESRSPSPARSCHKPALEGCPPFEYQKSRATSTPSASDSSQSSPFSMSLPRCPRQTDLSIYPRDSESSLSNTTPPLISPIKELPDHVTVSNNPPLIPTLAASPAGMSLHTSTTLDGSSITVVVGSNKNLDDGSGYATSSRERGSGLPGGTLAKFSPSSLGMEVGSSGASSRREKSSNRSGSPRKGARSVSELAEMFDKKSTNEYDKPGSTWEKKVEKG</sequence>
<proteinExistence type="predicted"/>
<feature type="compositionally biased region" description="Low complexity" evidence="1">
    <location>
        <begin position="62"/>
        <end position="82"/>
    </location>
</feature>
<feature type="region of interest" description="Disordered" evidence="1">
    <location>
        <begin position="157"/>
        <end position="252"/>
    </location>
</feature>
<dbReference type="Proteomes" id="UP000016922">
    <property type="component" value="Unassembled WGS sequence"/>
</dbReference>
<dbReference type="KEGG" id="glz:GLAREA_04913"/>